<dbReference type="EMBL" id="BKCJ011850194">
    <property type="protein sequence ID" value="GFD58226.1"/>
    <property type="molecule type" value="Genomic_DNA"/>
</dbReference>
<evidence type="ECO:0000313" key="2">
    <source>
        <dbReference type="EMBL" id="GFD58226.1"/>
    </source>
</evidence>
<proteinExistence type="predicted"/>
<evidence type="ECO:0000256" key="1">
    <source>
        <dbReference type="SAM" id="MobiDB-lite"/>
    </source>
</evidence>
<gene>
    <name evidence="2" type="ORF">Tci_930195</name>
</gene>
<reference evidence="2" key="1">
    <citation type="journal article" date="2019" name="Sci. Rep.">
        <title>Draft genome of Tanacetum cinerariifolium, the natural source of mosquito coil.</title>
        <authorList>
            <person name="Yamashiro T."/>
            <person name="Shiraishi A."/>
            <person name="Satake H."/>
            <person name="Nakayama K."/>
        </authorList>
    </citation>
    <scope>NUCLEOTIDE SEQUENCE</scope>
</reference>
<organism evidence="2">
    <name type="scientific">Tanacetum cinerariifolium</name>
    <name type="common">Dalmatian daisy</name>
    <name type="synonym">Chrysanthemum cinerariifolium</name>
    <dbReference type="NCBI Taxonomy" id="118510"/>
    <lineage>
        <taxon>Eukaryota</taxon>
        <taxon>Viridiplantae</taxon>
        <taxon>Streptophyta</taxon>
        <taxon>Embryophyta</taxon>
        <taxon>Tracheophyta</taxon>
        <taxon>Spermatophyta</taxon>
        <taxon>Magnoliopsida</taxon>
        <taxon>eudicotyledons</taxon>
        <taxon>Gunneridae</taxon>
        <taxon>Pentapetalae</taxon>
        <taxon>asterids</taxon>
        <taxon>campanulids</taxon>
        <taxon>Asterales</taxon>
        <taxon>Asteraceae</taxon>
        <taxon>Asteroideae</taxon>
        <taxon>Anthemideae</taxon>
        <taxon>Anthemidinae</taxon>
        <taxon>Tanacetum</taxon>
    </lineage>
</organism>
<name>A0A699XK87_TANCI</name>
<feature type="region of interest" description="Disordered" evidence="1">
    <location>
        <begin position="1"/>
        <end position="68"/>
    </location>
</feature>
<comment type="caution">
    <text evidence="2">The sequence shown here is derived from an EMBL/GenBank/DDBJ whole genome shotgun (WGS) entry which is preliminary data.</text>
</comment>
<dbReference type="AlphaFoldDB" id="A0A699XK87"/>
<feature type="non-terminal residue" evidence="2">
    <location>
        <position position="1"/>
    </location>
</feature>
<protein>
    <submittedName>
        <fullName evidence="2">Uncharacterized protein</fullName>
    </submittedName>
</protein>
<sequence length="68" mass="7178">RHRGAGQLPGAGVGRGAPEPARRHDPGRAVGARFASAGGGECDPRPERQPARVPREGRPDRRRHRAGG</sequence>
<accession>A0A699XK87</accession>
<feature type="non-terminal residue" evidence="2">
    <location>
        <position position="68"/>
    </location>
</feature>
<feature type="compositionally biased region" description="Basic and acidic residues" evidence="1">
    <location>
        <begin position="42"/>
        <end position="59"/>
    </location>
</feature>